<comment type="caution">
    <text evidence="1">The sequence shown here is derived from an EMBL/GenBank/DDBJ whole genome shotgun (WGS) entry which is preliminary data.</text>
</comment>
<evidence type="ECO:0000313" key="2">
    <source>
        <dbReference type="Proteomes" id="UP000598217"/>
    </source>
</evidence>
<dbReference type="Proteomes" id="UP000598217">
    <property type="component" value="Unassembled WGS sequence"/>
</dbReference>
<keyword evidence="2" id="KW-1185">Reference proteome</keyword>
<accession>A0ABR9HNU4</accession>
<dbReference type="EMBL" id="JADBDY010000001">
    <property type="protein sequence ID" value="MBE1460690.1"/>
    <property type="molecule type" value="Genomic_DNA"/>
</dbReference>
<dbReference type="InterPro" id="IPR036689">
    <property type="entry name" value="ESAT-6-like_sf"/>
</dbReference>
<dbReference type="InterPro" id="IPR010310">
    <property type="entry name" value="T7SS_ESAT-6-like"/>
</dbReference>
<name>A0ABR9HNU4_9ACTN</name>
<dbReference type="Pfam" id="PF06013">
    <property type="entry name" value="WXG100"/>
    <property type="match status" value="1"/>
</dbReference>
<dbReference type="Gene3D" id="1.10.287.1060">
    <property type="entry name" value="ESAT-6-like"/>
    <property type="match status" value="1"/>
</dbReference>
<organism evidence="1 2">
    <name type="scientific">Nocardiopsis terrae</name>
    <dbReference type="NCBI Taxonomy" id="372655"/>
    <lineage>
        <taxon>Bacteria</taxon>
        <taxon>Bacillati</taxon>
        <taxon>Actinomycetota</taxon>
        <taxon>Actinomycetes</taxon>
        <taxon>Streptosporangiales</taxon>
        <taxon>Nocardiopsidaceae</taxon>
        <taxon>Nocardiopsis</taxon>
    </lineage>
</organism>
<sequence length="100" mass="11208">MSIDGFEITYSGADDAGLDLRKQTDVIAAAIDELDAKVRVVKADWIGEASEQYDERLAAWRRNVADMRALLGHAQVSLGDITDRYRRGDLQEAGNWQARR</sequence>
<reference evidence="1 2" key="1">
    <citation type="submission" date="2020-10" db="EMBL/GenBank/DDBJ databases">
        <title>Sequencing the genomes of 1000 actinobacteria strains.</title>
        <authorList>
            <person name="Klenk H.-P."/>
        </authorList>
    </citation>
    <scope>NUCLEOTIDE SEQUENCE [LARGE SCALE GENOMIC DNA]</scope>
    <source>
        <strain evidence="1 2">DSM 45157</strain>
    </source>
</reference>
<gene>
    <name evidence="1" type="ORF">H4W79_004904</name>
</gene>
<protein>
    <submittedName>
        <fullName evidence="1">WXG100 family type VII secretion target</fullName>
    </submittedName>
</protein>
<dbReference type="RefSeq" id="WP_191267833.1">
    <property type="nucleotide sequence ID" value="NZ_BMXJ01000001.1"/>
</dbReference>
<evidence type="ECO:0000313" key="1">
    <source>
        <dbReference type="EMBL" id="MBE1460690.1"/>
    </source>
</evidence>
<dbReference type="SUPFAM" id="SSF140453">
    <property type="entry name" value="EsxAB dimer-like"/>
    <property type="match status" value="1"/>
</dbReference>
<proteinExistence type="predicted"/>